<feature type="domain" description="AMP-dependent synthetase/ligase" evidence="1">
    <location>
        <begin position="43"/>
        <end position="425"/>
    </location>
</feature>
<dbReference type="Pfam" id="PF00501">
    <property type="entry name" value="AMP-binding"/>
    <property type="match status" value="1"/>
</dbReference>
<dbReference type="InterPro" id="IPR000873">
    <property type="entry name" value="AMP-dep_synth/lig_dom"/>
</dbReference>
<dbReference type="InterPro" id="IPR050237">
    <property type="entry name" value="ATP-dep_AMP-bd_enzyme"/>
</dbReference>
<dbReference type="SUPFAM" id="SSF56801">
    <property type="entry name" value="Acetyl-CoA synthetase-like"/>
    <property type="match status" value="1"/>
</dbReference>
<protein>
    <submittedName>
        <fullName evidence="2">Feruloyl-CoA synthase</fullName>
    </submittedName>
</protein>
<keyword evidence="3" id="KW-1185">Reference proteome</keyword>
<name>A0ABQ1K1P2_9GAMM</name>
<organism evidence="2 3">
    <name type="scientific">Marinobacterium zhoushanense</name>
    <dbReference type="NCBI Taxonomy" id="1679163"/>
    <lineage>
        <taxon>Bacteria</taxon>
        <taxon>Pseudomonadati</taxon>
        <taxon>Pseudomonadota</taxon>
        <taxon>Gammaproteobacteria</taxon>
        <taxon>Oceanospirillales</taxon>
        <taxon>Oceanospirillaceae</taxon>
        <taxon>Marinobacterium</taxon>
    </lineage>
</organism>
<dbReference type="RefSeq" id="WP_188745894.1">
    <property type="nucleotide sequence ID" value="NZ_BMIJ01000002.1"/>
</dbReference>
<comment type="caution">
    <text evidence="2">The sequence shown here is derived from an EMBL/GenBank/DDBJ whole genome shotgun (WGS) entry which is preliminary data.</text>
</comment>
<dbReference type="PROSITE" id="PS00455">
    <property type="entry name" value="AMP_BINDING"/>
    <property type="match status" value="1"/>
</dbReference>
<dbReference type="InterPro" id="IPR042099">
    <property type="entry name" value="ANL_N_sf"/>
</dbReference>
<evidence type="ECO:0000259" key="1">
    <source>
        <dbReference type="Pfam" id="PF00501"/>
    </source>
</evidence>
<accession>A0ABQ1K1P2</accession>
<dbReference type="Gene3D" id="3.40.50.12780">
    <property type="entry name" value="N-terminal domain of ligase-like"/>
    <property type="match status" value="1"/>
</dbReference>
<evidence type="ECO:0000313" key="2">
    <source>
        <dbReference type="EMBL" id="GGB85098.1"/>
    </source>
</evidence>
<dbReference type="PANTHER" id="PTHR43767">
    <property type="entry name" value="LONG-CHAIN-FATTY-ACID--COA LIGASE"/>
    <property type="match status" value="1"/>
</dbReference>
<dbReference type="Proteomes" id="UP000629025">
    <property type="component" value="Unassembled WGS sequence"/>
</dbReference>
<gene>
    <name evidence="2" type="ORF">GCM10011352_08650</name>
</gene>
<dbReference type="EMBL" id="BMIJ01000002">
    <property type="protein sequence ID" value="GGB85098.1"/>
    <property type="molecule type" value="Genomic_DNA"/>
</dbReference>
<reference evidence="3" key="1">
    <citation type="journal article" date="2019" name="Int. J. Syst. Evol. Microbiol.">
        <title>The Global Catalogue of Microorganisms (GCM) 10K type strain sequencing project: providing services to taxonomists for standard genome sequencing and annotation.</title>
        <authorList>
            <consortium name="The Broad Institute Genomics Platform"/>
            <consortium name="The Broad Institute Genome Sequencing Center for Infectious Disease"/>
            <person name="Wu L."/>
            <person name="Ma J."/>
        </authorList>
    </citation>
    <scope>NUCLEOTIDE SEQUENCE [LARGE SCALE GENOMIC DNA]</scope>
    <source>
        <strain evidence="3">CGMCC 1.15341</strain>
    </source>
</reference>
<dbReference type="Pfam" id="PF23562">
    <property type="entry name" value="AMP-binding_C_3"/>
    <property type="match status" value="1"/>
</dbReference>
<dbReference type="PANTHER" id="PTHR43767:SF1">
    <property type="entry name" value="NONRIBOSOMAL PEPTIDE SYNTHASE PES1 (EUROFUNG)-RELATED"/>
    <property type="match status" value="1"/>
</dbReference>
<proteinExistence type="predicted"/>
<dbReference type="InterPro" id="IPR020845">
    <property type="entry name" value="AMP-binding_CS"/>
</dbReference>
<sequence>MGENIFASLPATRTTANYLPDGSFILESQTPLLPYDRCVGDWLEKWAEERGDQIFIGERLGEGWRALGYREFRNSVHRIAQGMIDLGLADTGPLVILSGNSVDHALMMMAAMHIGIPVTSVSVAYSLVAKTHERLSSIIERLKPCAVYADDALQFAEAFAACRSVKGGVERFIASRNHLECDGVLPIQQLLDTQAGPEVMQRFAALTPDTHAKYMLTSGSTGVPKIVVNTQRMMCANQQMIAQYYPFIEREAPRVLDWLPWSHTFGSNHNFNLVLRNGGTLYIDNGKPVPGLMDQSIRNLKEIKPNLYFNVPKGFEVLLGYLREDEELKRGFFGSLDMLFYAAAALPGPIWDELKQMCAETGNDVFFTTSWGATETAPANTNVHWRLERAGNIGVPFPGVQIRFVPNGSKLEMRIKGPNVFNEYLHDPDTTATAFDEQGFYRIGDAGRLVDAEDPSKGILFNGRVSEDFKLNTGTWVCVAGIRANVHKYLGDLVTDAVVTGHDREYLGLMLVPGPGMRKLAGDAKGELSGSELMARAAVRSALENELVVMAKQAKGSAQRVCRALILETPPSLEQGEVTDKGNLNQRRLLETRSEDVKRLYAEKAQDTVISII</sequence>
<evidence type="ECO:0000313" key="3">
    <source>
        <dbReference type="Proteomes" id="UP000629025"/>
    </source>
</evidence>